<dbReference type="PANTHER" id="PTHR35869:SF1">
    <property type="entry name" value="OUTER-MEMBRANE LIPOPROTEIN CARRIER PROTEIN"/>
    <property type="match status" value="1"/>
</dbReference>
<dbReference type="EMBL" id="MABE01000355">
    <property type="protein sequence ID" value="OUS40383.1"/>
    <property type="molecule type" value="Genomic_DNA"/>
</dbReference>
<dbReference type="GO" id="GO:0042953">
    <property type="term" value="P:lipoprotein transport"/>
    <property type="evidence" value="ECO:0007669"/>
    <property type="project" value="TreeGrafter"/>
</dbReference>
<protein>
    <recommendedName>
        <fullName evidence="7">Outer-membrane lipoprotein carrier protein</fullName>
    </recommendedName>
</protein>
<evidence type="ECO:0000256" key="2">
    <source>
        <dbReference type="ARBA" id="ARBA00022448"/>
    </source>
</evidence>
<dbReference type="InterPro" id="IPR029046">
    <property type="entry name" value="LolA/LolB/LppX"/>
</dbReference>
<dbReference type="PANTHER" id="PTHR35869">
    <property type="entry name" value="OUTER-MEMBRANE LIPOPROTEIN CARRIER PROTEIN"/>
    <property type="match status" value="1"/>
</dbReference>
<dbReference type="Proteomes" id="UP000227088">
    <property type="component" value="Unassembled WGS sequence"/>
</dbReference>
<evidence type="ECO:0000256" key="1">
    <source>
        <dbReference type="ARBA" id="ARBA00011245"/>
    </source>
</evidence>
<keyword evidence="3" id="KW-0732">Signal</keyword>
<evidence type="ECO:0008006" key="7">
    <source>
        <dbReference type="Google" id="ProtNLM"/>
    </source>
</evidence>
<comment type="caution">
    <text evidence="5">The sequence shown here is derived from an EMBL/GenBank/DDBJ whole genome shotgun (WGS) entry which is preliminary data.</text>
</comment>
<dbReference type="AlphaFoldDB" id="A0A1Y5HX63"/>
<reference evidence="6" key="1">
    <citation type="journal article" date="2017" name="Proc. Natl. Acad. Sci. U.S.A.">
        <title>Simulation of Deepwater Horizon oil plume reveals substrate specialization within a complex community of hydrocarbon degraders.</title>
        <authorList>
            <person name="Hu P."/>
            <person name="Dubinsky E.A."/>
            <person name="Probst A.J."/>
            <person name="Wang J."/>
            <person name="Sieber C.M.K."/>
            <person name="Tom L.M."/>
            <person name="Gardinali P."/>
            <person name="Banfield J.F."/>
            <person name="Atlas R.M."/>
            <person name="Andersen G.L."/>
        </authorList>
    </citation>
    <scope>NUCLEOTIDE SEQUENCE [LARGE SCALE GENOMIC DNA]</scope>
</reference>
<dbReference type="GO" id="GO:0030288">
    <property type="term" value="C:outer membrane-bounded periplasmic space"/>
    <property type="evidence" value="ECO:0007669"/>
    <property type="project" value="TreeGrafter"/>
</dbReference>
<organism evidence="5 6">
    <name type="scientific">Oleispira antarctica</name>
    <dbReference type="NCBI Taxonomy" id="188908"/>
    <lineage>
        <taxon>Bacteria</taxon>
        <taxon>Pseudomonadati</taxon>
        <taxon>Pseudomonadota</taxon>
        <taxon>Gammaproteobacteria</taxon>
        <taxon>Oceanospirillales</taxon>
        <taxon>Oceanospirillaceae</taxon>
        <taxon>Oleispira</taxon>
    </lineage>
</organism>
<dbReference type="Gene3D" id="2.50.20.10">
    <property type="entry name" value="Lipoprotein localisation LolA/LolB/LppX"/>
    <property type="match status" value="1"/>
</dbReference>
<dbReference type="InterPro" id="IPR004564">
    <property type="entry name" value="OM_lipoprot_carrier_LolA-like"/>
</dbReference>
<comment type="subunit">
    <text evidence="1">Monomer.</text>
</comment>
<accession>A0A1Y5HX63</accession>
<evidence type="ECO:0000313" key="6">
    <source>
        <dbReference type="Proteomes" id="UP000227088"/>
    </source>
</evidence>
<dbReference type="Pfam" id="PF03548">
    <property type="entry name" value="LolA"/>
    <property type="match status" value="1"/>
</dbReference>
<evidence type="ECO:0000313" key="5">
    <source>
        <dbReference type="EMBL" id="OUS40383.1"/>
    </source>
</evidence>
<keyword evidence="2" id="KW-0813">Transport</keyword>
<evidence type="ECO:0000256" key="3">
    <source>
        <dbReference type="ARBA" id="ARBA00022729"/>
    </source>
</evidence>
<dbReference type="SUPFAM" id="SSF89392">
    <property type="entry name" value="Prokaryotic lipoproteins and lipoprotein localization factors"/>
    <property type="match status" value="1"/>
</dbReference>
<keyword evidence="4" id="KW-0653">Protein transport</keyword>
<proteinExistence type="predicted"/>
<gene>
    <name evidence="5" type="ORF">A9R00_06300</name>
</gene>
<feature type="non-terminal residue" evidence="5">
    <location>
        <position position="1"/>
    </location>
</feature>
<dbReference type="GO" id="GO:0044874">
    <property type="term" value="P:lipoprotein localization to outer membrane"/>
    <property type="evidence" value="ECO:0007669"/>
    <property type="project" value="TreeGrafter"/>
</dbReference>
<name>A0A1Y5HX63_OLEAN</name>
<sequence length="88" mass="9952">VSQQHSDSQLIFILQPKDTSQLFDSLELSFNKLAQQQVLQQMIIRDASGQLTEIQFTDAINNPKLDAKLFTFDAPADIDVIDGRQGRF</sequence>
<evidence type="ECO:0000256" key="4">
    <source>
        <dbReference type="ARBA" id="ARBA00022927"/>
    </source>
</evidence>